<comment type="similarity">
    <text evidence="2">Belongs to the BexD/CtrA/VexA family.</text>
</comment>
<evidence type="ECO:0000256" key="2">
    <source>
        <dbReference type="ARBA" id="ARBA00009450"/>
    </source>
</evidence>
<evidence type="ECO:0000259" key="16">
    <source>
        <dbReference type="Pfam" id="PF02563"/>
    </source>
</evidence>
<evidence type="ECO:0000256" key="3">
    <source>
        <dbReference type="ARBA" id="ARBA00022448"/>
    </source>
</evidence>
<keyword evidence="12" id="KW-0564">Palmitate</keyword>
<evidence type="ECO:0000256" key="5">
    <source>
        <dbReference type="ARBA" id="ARBA00022597"/>
    </source>
</evidence>
<evidence type="ECO:0000256" key="11">
    <source>
        <dbReference type="ARBA" id="ARBA00023136"/>
    </source>
</evidence>
<evidence type="ECO:0000256" key="13">
    <source>
        <dbReference type="ARBA" id="ARBA00023237"/>
    </source>
</evidence>
<keyword evidence="11" id="KW-0472">Membrane</keyword>
<keyword evidence="19" id="KW-1185">Reference proteome</keyword>
<keyword evidence="7 15" id="KW-0732">Signal</keyword>
<evidence type="ECO:0000256" key="9">
    <source>
        <dbReference type="ARBA" id="ARBA00023065"/>
    </source>
</evidence>
<dbReference type="InterPro" id="IPR049712">
    <property type="entry name" value="Poly_export"/>
</dbReference>
<feature type="chain" id="PRO_5037548759" description="Soluble ligand binding domain-containing protein" evidence="15">
    <location>
        <begin position="29"/>
        <end position="250"/>
    </location>
</feature>
<dbReference type="InterPro" id="IPR003715">
    <property type="entry name" value="Poly_export_N"/>
</dbReference>
<name>A0A915U8T0_9BACT</name>
<dbReference type="PANTHER" id="PTHR33619">
    <property type="entry name" value="POLYSACCHARIDE EXPORT PROTEIN GFCE-RELATED"/>
    <property type="match status" value="1"/>
</dbReference>
<dbReference type="GO" id="GO:0015159">
    <property type="term" value="F:polysaccharide transmembrane transporter activity"/>
    <property type="evidence" value="ECO:0007669"/>
    <property type="project" value="InterPro"/>
</dbReference>
<keyword evidence="4" id="KW-1134">Transmembrane beta strand</keyword>
<feature type="domain" description="Polysaccharide export protein N-terminal" evidence="16">
    <location>
        <begin position="59"/>
        <end position="156"/>
    </location>
</feature>
<evidence type="ECO:0000313" key="18">
    <source>
        <dbReference type="EMBL" id="BCO07655.1"/>
    </source>
</evidence>
<dbReference type="Pfam" id="PF02563">
    <property type="entry name" value="Poly_export"/>
    <property type="match status" value="1"/>
</dbReference>
<keyword evidence="6" id="KW-0812">Transmembrane</keyword>
<keyword evidence="13" id="KW-0998">Cell outer membrane</keyword>
<evidence type="ECO:0008006" key="20">
    <source>
        <dbReference type="Google" id="ProtNLM"/>
    </source>
</evidence>
<dbReference type="InterPro" id="IPR054765">
    <property type="entry name" value="SLBB_dom"/>
</dbReference>
<dbReference type="EMBL" id="AP024233">
    <property type="protein sequence ID" value="BCO07655.1"/>
    <property type="molecule type" value="Genomic_DNA"/>
</dbReference>
<dbReference type="AlphaFoldDB" id="A0A915U8T0"/>
<evidence type="ECO:0000256" key="6">
    <source>
        <dbReference type="ARBA" id="ARBA00022692"/>
    </source>
</evidence>
<organism evidence="18 19">
    <name type="scientific">Desulfolithobacter dissulfuricans</name>
    <dbReference type="NCBI Taxonomy" id="2795293"/>
    <lineage>
        <taxon>Bacteria</taxon>
        <taxon>Pseudomonadati</taxon>
        <taxon>Thermodesulfobacteriota</taxon>
        <taxon>Desulfobulbia</taxon>
        <taxon>Desulfobulbales</taxon>
        <taxon>Desulfobulbaceae</taxon>
        <taxon>Desulfolithobacter</taxon>
    </lineage>
</organism>
<keyword evidence="9" id="KW-0406">Ion transport</keyword>
<keyword evidence="10" id="KW-0626">Porin</keyword>
<evidence type="ECO:0000313" key="19">
    <source>
        <dbReference type="Proteomes" id="UP001063350"/>
    </source>
</evidence>
<evidence type="ECO:0000256" key="8">
    <source>
        <dbReference type="ARBA" id="ARBA00023047"/>
    </source>
</evidence>
<protein>
    <recommendedName>
        <fullName evidence="20">Soluble ligand binding domain-containing protein</fullName>
    </recommendedName>
</protein>
<sequence length="250" mass="27261">MRGVCRNFGYLFVLIVLFVLCQAGLARAAQSTADVVADSAMKEKLRQEIVGTELQYPGEEEEYVIGYGDILSVSVYGEGDMAASLAHAAGRGEGEGAGGDALRRPGTGVEVRIDGRISLQHIGDVNVVGMTLTQLADYLKKLYSTVFTDPIVTVTLVQSNSRRYTVMGQVANPGIFFLDYPITLVQAVARSGGFTEWANHEITVVRQGDGLHKGKGQQKKKLEFDYDDFLKGKDLEKNIYIHSGDIVIVH</sequence>
<keyword evidence="5" id="KW-0762">Sugar transport</keyword>
<dbReference type="Gene3D" id="3.10.560.10">
    <property type="entry name" value="Outer membrane lipoprotein wza domain like"/>
    <property type="match status" value="1"/>
</dbReference>
<evidence type="ECO:0000256" key="1">
    <source>
        <dbReference type="ARBA" id="ARBA00004571"/>
    </source>
</evidence>
<evidence type="ECO:0000256" key="12">
    <source>
        <dbReference type="ARBA" id="ARBA00023139"/>
    </source>
</evidence>
<comment type="subcellular location">
    <subcellularLocation>
        <location evidence="1">Cell outer membrane</location>
        <topology evidence="1">Multi-pass membrane protein</topology>
    </subcellularLocation>
</comment>
<feature type="signal peptide" evidence="15">
    <location>
        <begin position="1"/>
        <end position="28"/>
    </location>
</feature>
<evidence type="ECO:0000256" key="4">
    <source>
        <dbReference type="ARBA" id="ARBA00022452"/>
    </source>
</evidence>
<keyword evidence="14" id="KW-0449">Lipoprotein</keyword>
<reference evidence="18" key="1">
    <citation type="submission" date="2020-12" db="EMBL/GenBank/DDBJ databases">
        <title>Desulfobium dissulfuricans gen. nov., sp. nov., a novel mesophilic, sulfate-reducing bacterium isolated from a deep-sea hydrothermal vent.</title>
        <authorList>
            <person name="Hashimoto Y."/>
            <person name="Tame A."/>
            <person name="Sawayama S."/>
            <person name="Miyazaki J."/>
            <person name="Takai K."/>
            <person name="Nakagawa S."/>
        </authorList>
    </citation>
    <scope>NUCLEOTIDE SEQUENCE</scope>
    <source>
        <strain evidence="18">GF1</strain>
    </source>
</reference>
<dbReference type="GO" id="GO:0006811">
    <property type="term" value="P:monoatomic ion transport"/>
    <property type="evidence" value="ECO:0007669"/>
    <property type="project" value="UniProtKB-KW"/>
</dbReference>
<dbReference type="RefSeq" id="WP_267927607.1">
    <property type="nucleotide sequence ID" value="NZ_AP024233.1"/>
</dbReference>
<accession>A0A915U8T0</accession>
<dbReference type="GO" id="GO:0046930">
    <property type="term" value="C:pore complex"/>
    <property type="evidence" value="ECO:0007669"/>
    <property type="project" value="UniProtKB-KW"/>
</dbReference>
<evidence type="ECO:0000256" key="15">
    <source>
        <dbReference type="SAM" id="SignalP"/>
    </source>
</evidence>
<dbReference type="GO" id="GO:0015288">
    <property type="term" value="F:porin activity"/>
    <property type="evidence" value="ECO:0007669"/>
    <property type="project" value="UniProtKB-KW"/>
</dbReference>
<feature type="domain" description="SLBB" evidence="17">
    <location>
        <begin position="163"/>
        <end position="249"/>
    </location>
</feature>
<evidence type="ECO:0000256" key="10">
    <source>
        <dbReference type="ARBA" id="ARBA00023114"/>
    </source>
</evidence>
<dbReference type="Gene3D" id="3.30.1950.10">
    <property type="entry name" value="wza like domain"/>
    <property type="match status" value="1"/>
</dbReference>
<keyword evidence="8" id="KW-0625">Polysaccharide transport</keyword>
<evidence type="ECO:0000259" key="17">
    <source>
        <dbReference type="Pfam" id="PF22461"/>
    </source>
</evidence>
<evidence type="ECO:0000256" key="7">
    <source>
        <dbReference type="ARBA" id="ARBA00022729"/>
    </source>
</evidence>
<gene>
    <name evidence="18" type="ORF">GF1_00310</name>
</gene>
<dbReference type="GO" id="GO:0009279">
    <property type="term" value="C:cell outer membrane"/>
    <property type="evidence" value="ECO:0007669"/>
    <property type="project" value="UniProtKB-SubCell"/>
</dbReference>
<proteinExistence type="inferred from homology"/>
<dbReference type="PANTHER" id="PTHR33619:SF3">
    <property type="entry name" value="POLYSACCHARIDE EXPORT PROTEIN GFCE-RELATED"/>
    <property type="match status" value="1"/>
</dbReference>
<dbReference type="Pfam" id="PF22461">
    <property type="entry name" value="SLBB_2"/>
    <property type="match status" value="1"/>
</dbReference>
<keyword evidence="3" id="KW-0813">Transport</keyword>
<evidence type="ECO:0000256" key="14">
    <source>
        <dbReference type="ARBA" id="ARBA00023288"/>
    </source>
</evidence>
<dbReference type="Proteomes" id="UP001063350">
    <property type="component" value="Chromosome"/>
</dbReference>
<dbReference type="KEGG" id="ddu:GF1_00310"/>